<protein>
    <recommendedName>
        <fullName evidence="1">DUF6532 domain-containing protein</fullName>
    </recommendedName>
</protein>
<organism evidence="2 3">
    <name type="scientific">Obba rivulosa</name>
    <dbReference type="NCBI Taxonomy" id="1052685"/>
    <lineage>
        <taxon>Eukaryota</taxon>
        <taxon>Fungi</taxon>
        <taxon>Dikarya</taxon>
        <taxon>Basidiomycota</taxon>
        <taxon>Agaricomycotina</taxon>
        <taxon>Agaricomycetes</taxon>
        <taxon>Polyporales</taxon>
        <taxon>Gelatoporiaceae</taxon>
        <taxon>Obba</taxon>
    </lineage>
</organism>
<dbReference type="OrthoDB" id="3268553at2759"/>
<sequence length="153" mass="17418">MVTLCWPIRIPVPTLPVTPRRSLCTPDGKLLFPFLLIAPDVRCYTYTRSGVQQPTFETAGTAATKCRLPRKRGRADCSARSLSATRQEIIHVAYKHFRLLVCTTNAWPADDETDDLIIEAWQVACEELGWDLEDTSLRPTEQERRLIGDRECQ</sequence>
<dbReference type="EMBL" id="KV722659">
    <property type="protein sequence ID" value="OCH84557.1"/>
    <property type="molecule type" value="Genomic_DNA"/>
</dbReference>
<feature type="non-terminal residue" evidence="2">
    <location>
        <position position="1"/>
    </location>
</feature>
<accession>A0A8E2AM98</accession>
<reference evidence="2 3" key="1">
    <citation type="submission" date="2016-07" db="EMBL/GenBank/DDBJ databases">
        <title>Draft genome of the white-rot fungus Obba rivulosa 3A-2.</title>
        <authorList>
            <consortium name="DOE Joint Genome Institute"/>
            <person name="Miettinen O."/>
            <person name="Riley R."/>
            <person name="Acob R."/>
            <person name="Barry K."/>
            <person name="Cullen D."/>
            <person name="De Vries R."/>
            <person name="Hainaut M."/>
            <person name="Hatakka A."/>
            <person name="Henrissat B."/>
            <person name="Hilden K."/>
            <person name="Kuo R."/>
            <person name="Labutti K."/>
            <person name="Lipzen A."/>
            <person name="Makela M.R."/>
            <person name="Sandor L."/>
            <person name="Spatafora J.W."/>
            <person name="Grigoriev I.V."/>
            <person name="Hibbett D.S."/>
        </authorList>
    </citation>
    <scope>NUCLEOTIDE SEQUENCE [LARGE SCALE GENOMIC DNA]</scope>
    <source>
        <strain evidence="2 3">3A-2</strain>
    </source>
</reference>
<keyword evidence="3" id="KW-1185">Reference proteome</keyword>
<evidence type="ECO:0000259" key="1">
    <source>
        <dbReference type="Pfam" id="PF20149"/>
    </source>
</evidence>
<evidence type="ECO:0000313" key="3">
    <source>
        <dbReference type="Proteomes" id="UP000250043"/>
    </source>
</evidence>
<dbReference type="Proteomes" id="UP000250043">
    <property type="component" value="Unassembled WGS sequence"/>
</dbReference>
<evidence type="ECO:0000313" key="2">
    <source>
        <dbReference type="EMBL" id="OCH84557.1"/>
    </source>
</evidence>
<proteinExistence type="predicted"/>
<dbReference type="Pfam" id="PF20149">
    <property type="entry name" value="DUF6532"/>
    <property type="match status" value="1"/>
</dbReference>
<dbReference type="AlphaFoldDB" id="A0A8E2AM98"/>
<gene>
    <name evidence="2" type="ORF">OBBRIDRAFT_808143</name>
</gene>
<feature type="domain" description="DUF6532" evidence="1">
    <location>
        <begin position="93"/>
        <end position="150"/>
    </location>
</feature>
<dbReference type="InterPro" id="IPR045341">
    <property type="entry name" value="DUF6532"/>
</dbReference>
<name>A0A8E2AM98_9APHY</name>